<dbReference type="Pfam" id="PF08502">
    <property type="entry name" value="LeuA_dimer"/>
    <property type="match status" value="1"/>
</dbReference>
<evidence type="ECO:0000256" key="10">
    <source>
        <dbReference type="ARBA" id="ARBA00023304"/>
    </source>
</evidence>
<dbReference type="FunFam" id="3.30.160.270:FF:000003">
    <property type="entry name" value="2-isopropylmalate synthase"/>
    <property type="match status" value="1"/>
</dbReference>
<dbReference type="STRING" id="1505087.AYJ54_24450"/>
<dbReference type="Gene3D" id="3.30.160.270">
    <property type="match status" value="1"/>
</dbReference>
<dbReference type="GO" id="GO:0030145">
    <property type="term" value="F:manganese ion binding"/>
    <property type="evidence" value="ECO:0007669"/>
    <property type="project" value="UniProtKB-UniRule"/>
</dbReference>
<feature type="binding site" evidence="12">
    <location>
        <position position="211"/>
    </location>
    <ligand>
        <name>Mn(2+)</name>
        <dbReference type="ChEBI" id="CHEBI:29035"/>
    </ligand>
</feature>
<feature type="domain" description="Pyruvate carboxyltransferase" evidence="13">
    <location>
        <begin position="12"/>
        <end position="274"/>
    </location>
</feature>
<dbReference type="NCBIfam" id="TIGR00973">
    <property type="entry name" value="leuA_bact"/>
    <property type="match status" value="1"/>
</dbReference>
<dbReference type="FunFam" id="1.10.238.260:FF:000001">
    <property type="entry name" value="2-isopropylmalate synthase"/>
    <property type="match status" value="1"/>
</dbReference>
<proteinExistence type="inferred from homology"/>
<dbReference type="Gene3D" id="1.10.238.260">
    <property type="match status" value="1"/>
</dbReference>
<dbReference type="PANTHER" id="PTHR10277">
    <property type="entry name" value="HOMOCITRATE SYNTHASE-RELATED"/>
    <property type="match status" value="1"/>
</dbReference>
<keyword evidence="15" id="KW-1185">Reference proteome</keyword>
<dbReference type="InterPro" id="IPR013709">
    <property type="entry name" value="2-isopropylmalate_synth_dimer"/>
</dbReference>
<comment type="catalytic activity">
    <reaction evidence="12">
        <text>3-methyl-2-oxobutanoate + acetyl-CoA + H2O = (2S)-2-isopropylmalate + CoA + H(+)</text>
        <dbReference type="Rhea" id="RHEA:21524"/>
        <dbReference type="ChEBI" id="CHEBI:1178"/>
        <dbReference type="ChEBI" id="CHEBI:11851"/>
        <dbReference type="ChEBI" id="CHEBI:15377"/>
        <dbReference type="ChEBI" id="CHEBI:15378"/>
        <dbReference type="ChEBI" id="CHEBI:57287"/>
        <dbReference type="ChEBI" id="CHEBI:57288"/>
        <dbReference type="EC" id="2.3.3.13"/>
    </reaction>
</comment>
<comment type="pathway">
    <text evidence="1 12">Amino-acid biosynthesis; L-leucine biosynthesis; L-leucine from 3-methyl-2-oxobutanoate: step 1/4.</text>
</comment>
<keyword evidence="7 12" id="KW-0808">Transferase</keyword>
<reference evidence="14 15" key="1">
    <citation type="submission" date="2016-03" db="EMBL/GenBank/DDBJ databases">
        <title>Draft Genome Sequence of the Strain BR 10245 (Bradyrhizobium sp.) isolated from nodules of Centrolobium paraense.</title>
        <authorList>
            <person name="Simoes-Araujo J.L.Sr."/>
            <person name="Barauna A.C."/>
            <person name="Silva K."/>
            <person name="Zilli J.E."/>
        </authorList>
    </citation>
    <scope>NUCLEOTIDE SEQUENCE [LARGE SCALE GENOMIC DNA]</scope>
    <source>
        <strain evidence="14 15">BR 10245</strain>
    </source>
</reference>
<dbReference type="Gene3D" id="3.20.20.70">
    <property type="entry name" value="Aldolase class I"/>
    <property type="match status" value="1"/>
</dbReference>
<keyword evidence="10 12" id="KW-0100">Branched-chain amino acid biosynthesis</keyword>
<evidence type="ECO:0000256" key="8">
    <source>
        <dbReference type="ARBA" id="ARBA00022723"/>
    </source>
</evidence>
<dbReference type="GO" id="GO:0005829">
    <property type="term" value="C:cytosol"/>
    <property type="evidence" value="ECO:0007669"/>
    <property type="project" value="TreeGrafter"/>
</dbReference>
<dbReference type="SUPFAM" id="SSF51569">
    <property type="entry name" value="Aldolase"/>
    <property type="match status" value="1"/>
</dbReference>
<evidence type="ECO:0000256" key="4">
    <source>
        <dbReference type="ARBA" id="ARBA00018198"/>
    </source>
</evidence>
<keyword evidence="9 12" id="KW-0464">Manganese</keyword>
<comment type="caution">
    <text evidence="14">The sequence shown here is derived from an EMBL/GenBank/DDBJ whole genome shotgun (WGS) entry which is preliminary data.</text>
</comment>
<evidence type="ECO:0000256" key="5">
    <source>
        <dbReference type="ARBA" id="ARBA00022430"/>
    </source>
</evidence>
<dbReference type="InterPro" id="IPR002034">
    <property type="entry name" value="AIPM/Hcit_synth_CS"/>
</dbReference>
<dbReference type="NCBIfam" id="NF002087">
    <property type="entry name" value="PRK00915.1-4"/>
    <property type="match status" value="1"/>
</dbReference>
<evidence type="ECO:0000313" key="15">
    <source>
        <dbReference type="Proteomes" id="UP000076959"/>
    </source>
</evidence>
<feature type="region of interest" description="Regulatory domain" evidence="12">
    <location>
        <begin position="398"/>
        <end position="520"/>
    </location>
</feature>
<dbReference type="SMART" id="SM00917">
    <property type="entry name" value="LeuA_dimer"/>
    <property type="match status" value="1"/>
</dbReference>
<dbReference type="NCBIfam" id="NF002086">
    <property type="entry name" value="PRK00915.1-3"/>
    <property type="match status" value="1"/>
</dbReference>
<evidence type="ECO:0000256" key="1">
    <source>
        <dbReference type="ARBA" id="ARBA00004689"/>
    </source>
</evidence>
<protein>
    <recommendedName>
        <fullName evidence="4 12">2-isopropylmalate synthase</fullName>
        <ecNumber evidence="3 12">2.3.3.13</ecNumber>
    </recommendedName>
    <alternativeName>
        <fullName evidence="11 12">Alpha-IPM synthase</fullName>
    </alternativeName>
    <alternativeName>
        <fullName evidence="12">Alpha-isopropylmalate synthase</fullName>
    </alternativeName>
</protein>
<dbReference type="InterPro" id="IPR000891">
    <property type="entry name" value="PYR_CT"/>
</dbReference>
<feature type="binding site" evidence="12">
    <location>
        <position position="209"/>
    </location>
    <ligand>
        <name>Mn(2+)</name>
        <dbReference type="ChEBI" id="CHEBI:29035"/>
    </ligand>
</feature>
<feature type="binding site" evidence="12">
    <location>
        <position position="245"/>
    </location>
    <ligand>
        <name>Mn(2+)</name>
        <dbReference type="ChEBI" id="CHEBI:29035"/>
    </ligand>
</feature>
<dbReference type="FunFam" id="3.20.20.70:FF:000010">
    <property type="entry name" value="2-isopropylmalate synthase"/>
    <property type="match status" value="1"/>
</dbReference>
<dbReference type="CDD" id="cd07940">
    <property type="entry name" value="DRE_TIM_IPMS"/>
    <property type="match status" value="1"/>
</dbReference>
<dbReference type="AlphaFoldDB" id="A0A176YDU6"/>
<dbReference type="InterPro" id="IPR005671">
    <property type="entry name" value="LeuA_bact_synth"/>
</dbReference>
<comment type="cofactor">
    <cofactor evidence="12">
        <name>Mn(2+)</name>
        <dbReference type="ChEBI" id="CHEBI:29035"/>
    </cofactor>
</comment>
<organism evidence="14 15">
    <name type="scientific">Bradyrhizobium centrolobii</name>
    <dbReference type="NCBI Taxonomy" id="1505087"/>
    <lineage>
        <taxon>Bacteria</taxon>
        <taxon>Pseudomonadati</taxon>
        <taxon>Pseudomonadota</taxon>
        <taxon>Alphaproteobacteria</taxon>
        <taxon>Hyphomicrobiales</taxon>
        <taxon>Nitrobacteraceae</taxon>
        <taxon>Bradyrhizobium</taxon>
    </lineage>
</organism>
<comment type="similarity">
    <text evidence="2 12">Belongs to the alpha-IPM synthase/homocitrate synthase family. LeuA type 1 subfamily.</text>
</comment>
<dbReference type="InterPro" id="IPR054691">
    <property type="entry name" value="LeuA/HCS_post-cat"/>
</dbReference>
<evidence type="ECO:0000256" key="7">
    <source>
        <dbReference type="ARBA" id="ARBA00022679"/>
    </source>
</evidence>
<dbReference type="UniPathway" id="UPA00048">
    <property type="reaction ID" value="UER00070"/>
</dbReference>
<dbReference type="OrthoDB" id="9803573at2"/>
<evidence type="ECO:0000256" key="2">
    <source>
        <dbReference type="ARBA" id="ARBA00009396"/>
    </source>
</evidence>
<dbReference type="PROSITE" id="PS50991">
    <property type="entry name" value="PYR_CT"/>
    <property type="match status" value="1"/>
</dbReference>
<keyword evidence="12" id="KW-0963">Cytoplasm</keyword>
<dbReference type="Pfam" id="PF22617">
    <property type="entry name" value="HCS_D2"/>
    <property type="match status" value="1"/>
</dbReference>
<accession>A0A176YDU6</accession>
<sequence>MAPVNKSEKDRVIIFDTTLRDGEQCPGATMTFEEKLEVAELLDDMGVDVIEAGFPITSEGDFQAVSEIARRSKNAVIAGLSRAHPADIDRCAEAVKFAKRGRVHTVIATSPLHMRVKLNKTPEQVVETSVSMVARARNQIDDVEWSAEDGTRSEMDFLCRIVEAVIKAGATTVNIPDTVGYTVPEEYTHFMKTLIERVPNSDKAVFSVHCHNDLGMAVANSLAGIVGGARQVECTINGIGERAGNAALEEIVMAINVRNDKFPYWNKIDTTQLTRASKVVSAATSFPVQYNKAIVGRNAFAHESGIHQDGVLKDASTYEIMRPEMVGLKQSSLVLGKHSGRHAFVHKLEELGYKLGPNQLEDAFTRMKALADRKKDIYDEDIEALIDEEMAAAHDRIKLTSLTVIAGTHGPQRATMKLDVDGQIRIEEAEGNGPVDAVFNCIKRLVPHEAKLELYQVHAVTEGTDAQAEVSVRLSHDGRSMTARAADPDTLVASAKAYLGALNKIVMKRQRDTVTTAAAS</sequence>
<dbReference type="Proteomes" id="UP000076959">
    <property type="component" value="Unassembled WGS sequence"/>
</dbReference>
<keyword evidence="5 12" id="KW-0432">Leucine biosynthesis</keyword>
<comment type="subunit">
    <text evidence="12">Homodimer.</text>
</comment>
<keyword evidence="8 12" id="KW-0479">Metal-binding</keyword>
<dbReference type="RefSeq" id="WP_063705343.1">
    <property type="nucleotide sequence ID" value="NZ_LUUB01000087.1"/>
</dbReference>
<dbReference type="InterPro" id="IPR036230">
    <property type="entry name" value="LeuA_allosteric_dom_sf"/>
</dbReference>
<evidence type="ECO:0000256" key="6">
    <source>
        <dbReference type="ARBA" id="ARBA00022605"/>
    </source>
</evidence>
<evidence type="ECO:0000256" key="3">
    <source>
        <dbReference type="ARBA" id="ARBA00012973"/>
    </source>
</evidence>
<dbReference type="EMBL" id="LUUB01000087">
    <property type="protein sequence ID" value="OAF04263.1"/>
    <property type="molecule type" value="Genomic_DNA"/>
</dbReference>
<dbReference type="PANTHER" id="PTHR10277:SF9">
    <property type="entry name" value="2-ISOPROPYLMALATE SYNTHASE 1, CHLOROPLASTIC-RELATED"/>
    <property type="match status" value="1"/>
</dbReference>
<dbReference type="GO" id="GO:0003985">
    <property type="term" value="F:acetyl-CoA C-acetyltransferase activity"/>
    <property type="evidence" value="ECO:0007669"/>
    <property type="project" value="UniProtKB-UniRule"/>
</dbReference>
<comment type="function">
    <text evidence="12">Catalyzes the condensation of the acetyl group of acetyl-CoA with 3-methyl-2-oxobutanoate (2-ketoisovalerate) to form 3-carboxy-3-hydroxy-4-methylpentanoate (2-isopropylmalate).</text>
</comment>
<keyword evidence="6 12" id="KW-0028">Amino-acid biosynthesis</keyword>
<feature type="binding site" evidence="12">
    <location>
        <position position="21"/>
    </location>
    <ligand>
        <name>Mn(2+)</name>
        <dbReference type="ChEBI" id="CHEBI:29035"/>
    </ligand>
</feature>
<name>A0A176YDU6_9BRAD</name>
<dbReference type="InterPro" id="IPR013785">
    <property type="entry name" value="Aldolase_TIM"/>
</dbReference>
<evidence type="ECO:0000256" key="11">
    <source>
        <dbReference type="ARBA" id="ARBA00029993"/>
    </source>
</evidence>
<gene>
    <name evidence="12" type="primary">leuA</name>
    <name evidence="14" type="ORF">AYJ54_24450</name>
</gene>
<dbReference type="HAMAP" id="MF_01025">
    <property type="entry name" value="LeuA_type1"/>
    <property type="match status" value="1"/>
</dbReference>
<dbReference type="PROSITE" id="PS00816">
    <property type="entry name" value="AIPM_HOMOCIT_SYNTH_2"/>
    <property type="match status" value="1"/>
</dbReference>
<evidence type="ECO:0000313" key="14">
    <source>
        <dbReference type="EMBL" id="OAF04263.1"/>
    </source>
</evidence>
<dbReference type="Pfam" id="PF00682">
    <property type="entry name" value="HMGL-like"/>
    <property type="match status" value="1"/>
</dbReference>
<dbReference type="GO" id="GO:0009098">
    <property type="term" value="P:L-leucine biosynthetic process"/>
    <property type="evidence" value="ECO:0007669"/>
    <property type="project" value="UniProtKB-UniRule"/>
</dbReference>
<dbReference type="InterPro" id="IPR050073">
    <property type="entry name" value="2-IPM_HCS-like"/>
</dbReference>
<dbReference type="PROSITE" id="PS00815">
    <property type="entry name" value="AIPM_HOMOCIT_SYNTH_1"/>
    <property type="match status" value="1"/>
</dbReference>
<dbReference type="GO" id="GO:0003852">
    <property type="term" value="F:2-isopropylmalate synthase activity"/>
    <property type="evidence" value="ECO:0007669"/>
    <property type="project" value="UniProtKB-UniRule"/>
</dbReference>
<evidence type="ECO:0000259" key="13">
    <source>
        <dbReference type="PROSITE" id="PS50991"/>
    </source>
</evidence>
<evidence type="ECO:0000256" key="9">
    <source>
        <dbReference type="ARBA" id="ARBA00023211"/>
    </source>
</evidence>
<evidence type="ECO:0000256" key="12">
    <source>
        <dbReference type="HAMAP-Rule" id="MF_01025"/>
    </source>
</evidence>
<dbReference type="EC" id="2.3.3.13" evidence="3 12"/>
<dbReference type="SUPFAM" id="SSF110921">
    <property type="entry name" value="2-isopropylmalate synthase LeuA, allosteric (dimerisation) domain"/>
    <property type="match status" value="1"/>
</dbReference>